<evidence type="ECO:0000313" key="3">
    <source>
        <dbReference type="Proteomes" id="UP000053455"/>
    </source>
</evidence>
<dbReference type="Proteomes" id="UP000053455">
    <property type="component" value="Unassembled WGS sequence"/>
</dbReference>
<proteinExistence type="predicted"/>
<feature type="transmembrane region" description="Helical" evidence="1">
    <location>
        <begin position="25"/>
        <end position="43"/>
    </location>
</feature>
<sequence length="100" mass="10917">MVSALVFVPIPAAAARRFHDIGKSGWFALPVLIMCAVGLWDVWKDWEAGPYASHDLWGTNIIAEVGFAGLCLFYVAVLLQPPRDEGNPYGPNPRPAPKVI</sequence>
<evidence type="ECO:0000313" key="2">
    <source>
        <dbReference type="EMBL" id="KLI63984.1"/>
    </source>
</evidence>
<dbReference type="Pfam" id="PF05656">
    <property type="entry name" value="DUF805"/>
    <property type="match status" value="1"/>
</dbReference>
<comment type="caution">
    <text evidence="2">The sequence shown here is derived from an EMBL/GenBank/DDBJ whole genome shotgun (WGS) entry which is preliminary data.</text>
</comment>
<dbReference type="AlphaFoldDB" id="A0A0H0XNS5"/>
<dbReference type="GO" id="GO:0016020">
    <property type="term" value="C:membrane"/>
    <property type="evidence" value="ECO:0007669"/>
    <property type="project" value="InterPro"/>
</dbReference>
<dbReference type="STRING" id="874156.GCA_001021555_01336"/>
<name>A0A0H0XNS5_9SPHN</name>
<protein>
    <recommendedName>
        <fullName evidence="4">DUF805 domain-containing protein</fullName>
    </recommendedName>
</protein>
<dbReference type="InterPro" id="IPR008523">
    <property type="entry name" value="DUF805"/>
</dbReference>
<feature type="transmembrane region" description="Helical" evidence="1">
    <location>
        <begin position="55"/>
        <end position="79"/>
    </location>
</feature>
<dbReference type="EMBL" id="LBHU01000002">
    <property type="protein sequence ID" value="KLI63984.1"/>
    <property type="molecule type" value="Genomic_DNA"/>
</dbReference>
<accession>A0A0H0XNS5</accession>
<reference evidence="2 3" key="1">
    <citation type="submission" date="2015-04" db="EMBL/GenBank/DDBJ databases">
        <title>The draft genome sequence of Erythrobacter marinus HWDM-33.</title>
        <authorList>
            <person name="Zhuang L."/>
            <person name="Liu Y."/>
            <person name="Shao Z."/>
        </authorList>
    </citation>
    <scope>NUCLEOTIDE SEQUENCE [LARGE SCALE GENOMIC DNA]</scope>
    <source>
        <strain evidence="2 3">HWDM-33</strain>
    </source>
</reference>
<keyword evidence="1" id="KW-0472">Membrane</keyword>
<gene>
    <name evidence="2" type="ORF">AAV99_09870</name>
</gene>
<evidence type="ECO:0000256" key="1">
    <source>
        <dbReference type="SAM" id="Phobius"/>
    </source>
</evidence>
<keyword evidence="1" id="KW-0812">Transmembrane</keyword>
<evidence type="ECO:0008006" key="4">
    <source>
        <dbReference type="Google" id="ProtNLM"/>
    </source>
</evidence>
<keyword evidence="1" id="KW-1133">Transmembrane helix</keyword>
<dbReference type="PATRIC" id="fig|874156.12.peg.2028"/>
<organism evidence="2 3">
    <name type="scientific">Aurantiacibacter marinus</name>
    <dbReference type="NCBI Taxonomy" id="874156"/>
    <lineage>
        <taxon>Bacteria</taxon>
        <taxon>Pseudomonadati</taxon>
        <taxon>Pseudomonadota</taxon>
        <taxon>Alphaproteobacteria</taxon>
        <taxon>Sphingomonadales</taxon>
        <taxon>Erythrobacteraceae</taxon>
        <taxon>Aurantiacibacter</taxon>
    </lineage>
</organism>
<keyword evidence="3" id="KW-1185">Reference proteome</keyword>